<name>A0A0M3I2T9_ASCLU</name>
<evidence type="ECO:0000313" key="3">
    <source>
        <dbReference type="WBParaSite" id="ALUE_0001086101-mRNA-1"/>
    </source>
</evidence>
<reference evidence="3" key="1">
    <citation type="submission" date="2017-02" db="UniProtKB">
        <authorList>
            <consortium name="WormBaseParasite"/>
        </authorList>
    </citation>
    <scope>IDENTIFICATION</scope>
</reference>
<feature type="transmembrane region" description="Helical" evidence="1">
    <location>
        <begin position="6"/>
        <end position="32"/>
    </location>
</feature>
<keyword evidence="1" id="KW-0812">Transmembrane</keyword>
<accession>A0A0M3I2T9</accession>
<proteinExistence type="predicted"/>
<evidence type="ECO:0000313" key="2">
    <source>
        <dbReference type="Proteomes" id="UP000036681"/>
    </source>
</evidence>
<evidence type="ECO:0000256" key="1">
    <source>
        <dbReference type="SAM" id="Phobius"/>
    </source>
</evidence>
<organism evidence="2 3">
    <name type="scientific">Ascaris lumbricoides</name>
    <name type="common">Giant roundworm</name>
    <dbReference type="NCBI Taxonomy" id="6252"/>
    <lineage>
        <taxon>Eukaryota</taxon>
        <taxon>Metazoa</taxon>
        <taxon>Ecdysozoa</taxon>
        <taxon>Nematoda</taxon>
        <taxon>Chromadorea</taxon>
        <taxon>Rhabditida</taxon>
        <taxon>Spirurina</taxon>
        <taxon>Ascaridomorpha</taxon>
        <taxon>Ascaridoidea</taxon>
        <taxon>Ascarididae</taxon>
        <taxon>Ascaris</taxon>
    </lineage>
</organism>
<dbReference type="WBParaSite" id="ALUE_0001086101-mRNA-1">
    <property type="protein sequence ID" value="ALUE_0001086101-mRNA-1"/>
    <property type="gene ID" value="ALUE_0001086101"/>
</dbReference>
<keyword evidence="1" id="KW-0472">Membrane</keyword>
<dbReference type="AlphaFoldDB" id="A0A0M3I2T9"/>
<dbReference type="Proteomes" id="UP000036681">
    <property type="component" value="Unplaced"/>
</dbReference>
<keyword evidence="1" id="KW-1133">Transmembrane helix</keyword>
<keyword evidence="2" id="KW-1185">Reference proteome</keyword>
<sequence length="95" mass="10628">LLPLDAFPFAFFFYLSNHIQYSLFVCTINIAIRCSTCNNFCTIAVSAIIAALKHLHANCLQPRPLILFSVLLPLSLNIVIFPSERHSSATSYLPE</sequence>
<protein>
    <submittedName>
        <fullName evidence="3">Secreted protein</fullName>
    </submittedName>
</protein>